<evidence type="ECO:0000256" key="5">
    <source>
        <dbReference type="ARBA" id="ARBA00023136"/>
    </source>
</evidence>
<feature type="transmembrane region" description="Helical" evidence="6">
    <location>
        <begin position="140"/>
        <end position="166"/>
    </location>
</feature>
<dbReference type="PANTHER" id="PTHR43483:SF3">
    <property type="entry name" value="MEMBRANE TRANSPORTER PROTEIN HI_0806-RELATED"/>
    <property type="match status" value="1"/>
</dbReference>
<comment type="similarity">
    <text evidence="2 6">Belongs to the 4-toluene sulfonate uptake permease (TSUP) (TC 2.A.102) family.</text>
</comment>
<organism evidence="7 8">
    <name type="scientific">Wenzhouxiangella sediminis</name>
    <dbReference type="NCBI Taxonomy" id="1792836"/>
    <lineage>
        <taxon>Bacteria</taxon>
        <taxon>Pseudomonadati</taxon>
        <taxon>Pseudomonadota</taxon>
        <taxon>Gammaproteobacteria</taxon>
        <taxon>Chromatiales</taxon>
        <taxon>Wenzhouxiangellaceae</taxon>
        <taxon>Wenzhouxiangella</taxon>
    </lineage>
</organism>
<feature type="transmembrane region" description="Helical" evidence="6">
    <location>
        <begin position="213"/>
        <end position="236"/>
    </location>
</feature>
<evidence type="ECO:0000256" key="6">
    <source>
        <dbReference type="RuleBase" id="RU363041"/>
    </source>
</evidence>
<feature type="transmembrane region" description="Helical" evidence="6">
    <location>
        <begin position="24"/>
        <end position="40"/>
    </location>
</feature>
<dbReference type="OrthoDB" id="457670at2"/>
<feature type="transmembrane region" description="Helical" evidence="6">
    <location>
        <begin position="82"/>
        <end position="100"/>
    </location>
</feature>
<evidence type="ECO:0000313" key="7">
    <source>
        <dbReference type="EMBL" id="RFF30158.1"/>
    </source>
</evidence>
<reference evidence="7 8" key="1">
    <citation type="submission" date="2018-08" db="EMBL/GenBank/DDBJ databases">
        <title>Wenzhouxiangella salilacus sp. nov., a novel bacterium isolated from a saline lake in Xinjiang Province, China.</title>
        <authorList>
            <person name="Han S."/>
        </authorList>
    </citation>
    <scope>NUCLEOTIDE SEQUENCE [LARGE SCALE GENOMIC DNA]</scope>
    <source>
        <strain evidence="7 8">XDB06</strain>
    </source>
</reference>
<protein>
    <recommendedName>
        <fullName evidence="6">Probable membrane transporter protein</fullName>
    </recommendedName>
</protein>
<keyword evidence="5 6" id="KW-0472">Membrane</keyword>
<evidence type="ECO:0000256" key="1">
    <source>
        <dbReference type="ARBA" id="ARBA00004141"/>
    </source>
</evidence>
<comment type="caution">
    <text evidence="7">The sequence shown here is derived from an EMBL/GenBank/DDBJ whole genome shotgun (WGS) entry which is preliminary data.</text>
</comment>
<feature type="transmembrane region" description="Helical" evidence="6">
    <location>
        <begin position="47"/>
        <end position="70"/>
    </location>
</feature>
<feature type="transmembrane region" description="Helical" evidence="6">
    <location>
        <begin position="178"/>
        <end position="201"/>
    </location>
</feature>
<dbReference type="PANTHER" id="PTHR43483">
    <property type="entry name" value="MEMBRANE TRANSPORTER PROTEIN HI_0806-RELATED"/>
    <property type="match status" value="1"/>
</dbReference>
<gene>
    <name evidence="7" type="ORF">DZC52_08750</name>
</gene>
<dbReference type="GO" id="GO:0005886">
    <property type="term" value="C:plasma membrane"/>
    <property type="evidence" value="ECO:0007669"/>
    <property type="project" value="UniProtKB-SubCell"/>
</dbReference>
<dbReference type="RefSeq" id="WP_116650759.1">
    <property type="nucleotide sequence ID" value="NZ_QUZK01000037.1"/>
</dbReference>
<keyword evidence="6" id="KW-1003">Cell membrane</keyword>
<evidence type="ECO:0000256" key="2">
    <source>
        <dbReference type="ARBA" id="ARBA00009142"/>
    </source>
</evidence>
<dbReference type="InterPro" id="IPR002781">
    <property type="entry name" value="TM_pro_TauE-like"/>
</dbReference>
<accession>A0A3E1K7W9</accession>
<evidence type="ECO:0000256" key="4">
    <source>
        <dbReference type="ARBA" id="ARBA00022989"/>
    </source>
</evidence>
<keyword evidence="3 6" id="KW-0812">Transmembrane</keyword>
<proteinExistence type="inferred from homology"/>
<evidence type="ECO:0000256" key="3">
    <source>
        <dbReference type="ARBA" id="ARBA00022692"/>
    </source>
</evidence>
<dbReference type="Pfam" id="PF01925">
    <property type="entry name" value="TauE"/>
    <property type="match status" value="1"/>
</dbReference>
<keyword evidence="8" id="KW-1185">Reference proteome</keyword>
<keyword evidence="4 6" id="KW-1133">Transmembrane helix</keyword>
<dbReference type="Proteomes" id="UP000260351">
    <property type="component" value="Unassembled WGS sequence"/>
</dbReference>
<evidence type="ECO:0000313" key="8">
    <source>
        <dbReference type="Proteomes" id="UP000260351"/>
    </source>
</evidence>
<dbReference type="EMBL" id="QUZK01000037">
    <property type="protein sequence ID" value="RFF30158.1"/>
    <property type="molecule type" value="Genomic_DNA"/>
</dbReference>
<name>A0A3E1K7W9_9GAMM</name>
<comment type="subcellular location">
    <subcellularLocation>
        <location evidence="6">Cell membrane</location>
        <topology evidence="6">Multi-pass membrane protein</topology>
    </subcellularLocation>
    <subcellularLocation>
        <location evidence="1">Membrane</location>
        <topology evidence="1">Multi-pass membrane protein</topology>
    </subcellularLocation>
</comment>
<sequence length="261" mass="26216">MLLSLVFLLLIGLAAGTLAGLLGIGGGLVIVPAVTALLSAHSVDESVAVPVAVATSLSTMLLTAVSAVWFHARRGAVDWPTISRLGSGVAVGAAAGALLATLVSGETLARVFAIIAAIIGVRMMLAETPRPAAREPFPRLWWLAGPLIGAASALVGIGGGTFNVPYLTRNGYDMVRAVANASACGWPIALAGTVVFIALAPTGPGPGHLVGHVWLPGTFAIGLGGVLAAPLGVTLAHRLPAGALRRVFGGVLILVAARMAW</sequence>
<dbReference type="AlphaFoldDB" id="A0A3E1K7W9"/>